<reference evidence="14" key="1">
    <citation type="submission" date="2018-11" db="EMBL/GenBank/DDBJ databases">
        <title>Chitinophaga lutea sp.nov., isolate from arsenic contaminated soil.</title>
        <authorList>
            <person name="Zong Y."/>
        </authorList>
    </citation>
    <scope>NUCLEOTIDE SEQUENCE [LARGE SCALE GENOMIC DNA]</scope>
    <source>
        <strain evidence="14">YLT18</strain>
    </source>
</reference>
<evidence type="ECO:0000256" key="4">
    <source>
        <dbReference type="ARBA" id="ARBA00022723"/>
    </source>
</evidence>
<dbReference type="GO" id="GO:0005525">
    <property type="term" value="F:GTP binding"/>
    <property type="evidence" value="ECO:0007669"/>
    <property type="project" value="UniProtKB-UniRule"/>
</dbReference>
<keyword evidence="8 10" id="KW-0630">Potassium</keyword>
<comment type="function">
    <text evidence="10">Exhibits a very high intrinsic GTPase hydrolysis rate. Involved in the addition of a carboxymethylaminomethyl (cmnm) group at the wobble position (U34) of certain tRNAs, forming tRNA-cmnm(5)s(2)U34.</text>
</comment>
<evidence type="ECO:0000256" key="2">
    <source>
        <dbReference type="ARBA" id="ARBA00022490"/>
    </source>
</evidence>
<feature type="binding site" evidence="10">
    <location>
        <position position="460"/>
    </location>
    <ligand>
        <name>(6S)-5-formyl-5,6,7,8-tetrahydrofolate</name>
        <dbReference type="ChEBI" id="CHEBI:57457"/>
    </ligand>
</feature>
<feature type="domain" description="TrmE-type G" evidence="12">
    <location>
        <begin position="223"/>
        <end position="382"/>
    </location>
</feature>
<name>A0A3N4MNQ6_9BACT</name>
<sequence length="460" mass="50012">MIGKLGGHDDTIVAIATAPGVGAIAVIRLSGAAAISITDKLFPSKDLIAQPSHTLHFGGLHFQGRVIDEVVVSLFRAPRSYTGEEVVEISCHGSPYIQQQIVEACIASGARLARPGEFTQRAFLNGKLDLTQAESVADLIASNTAASHQTALQQMRGGFSRELQALREQLIRFSALIELELDFSQEDVEFADRTALYTLVNESLTEVEKLVTSFKVGNVIKNGVNTAIIGRPNAGKSTLLNTLLNENRAIVSEIAGTTRDTIEEILNIGGILFRLIDTAGIRESTDTIESIGVRKSLEKMREAGIVIYLFDVSELSVDDVLHQVHEFDKEGISYLLVGNKTDVLGAEETRAKFAMIPGIIFISARDHAQIGALKDQLVYQVMGGAVNTENTIITNVRHYSALQEVYTSLRDVKGGMDAGLPGDLLALDIRRCLHYLADIAGEVTNEDRLDFIFSKFCIGK</sequence>
<dbReference type="InterPro" id="IPR025867">
    <property type="entry name" value="MnmE_helical"/>
</dbReference>
<dbReference type="CDD" id="cd14858">
    <property type="entry name" value="TrmE_N"/>
    <property type="match status" value="1"/>
</dbReference>
<comment type="subcellular location">
    <subcellularLocation>
        <location evidence="10">Cytoplasm</location>
    </subcellularLocation>
</comment>
<keyword evidence="3 10" id="KW-0819">tRNA processing</keyword>
<dbReference type="GO" id="GO:0046872">
    <property type="term" value="F:metal ion binding"/>
    <property type="evidence" value="ECO:0007669"/>
    <property type="project" value="UniProtKB-KW"/>
</dbReference>
<evidence type="ECO:0000256" key="10">
    <source>
        <dbReference type="HAMAP-Rule" id="MF_00379"/>
    </source>
</evidence>
<evidence type="ECO:0000313" key="14">
    <source>
        <dbReference type="Proteomes" id="UP000279089"/>
    </source>
</evidence>
<dbReference type="EC" id="3.6.-.-" evidence="10"/>
<dbReference type="RefSeq" id="WP_120516410.1">
    <property type="nucleotide sequence ID" value="NZ_QXZY01000006.1"/>
</dbReference>
<evidence type="ECO:0000313" key="13">
    <source>
        <dbReference type="EMBL" id="RPD41289.1"/>
    </source>
</evidence>
<dbReference type="PANTHER" id="PTHR42714">
    <property type="entry name" value="TRNA MODIFICATION GTPASE GTPBP3"/>
    <property type="match status" value="1"/>
</dbReference>
<accession>A0A3N4MNQ6</accession>
<comment type="caution">
    <text evidence="13">The sequence shown here is derived from an EMBL/GenBank/DDBJ whole genome shotgun (WGS) entry which is preliminary data.</text>
</comment>
<comment type="subunit">
    <text evidence="10">Homodimer. Heterotetramer of two MnmE and two MnmG subunits.</text>
</comment>
<evidence type="ECO:0000256" key="5">
    <source>
        <dbReference type="ARBA" id="ARBA00022741"/>
    </source>
</evidence>
<evidence type="ECO:0000256" key="11">
    <source>
        <dbReference type="RuleBase" id="RU003313"/>
    </source>
</evidence>
<evidence type="ECO:0000256" key="1">
    <source>
        <dbReference type="ARBA" id="ARBA00011043"/>
    </source>
</evidence>
<organism evidence="13 14">
    <name type="scientific">Chitinophaga barathri</name>
    <dbReference type="NCBI Taxonomy" id="1647451"/>
    <lineage>
        <taxon>Bacteria</taxon>
        <taxon>Pseudomonadati</taxon>
        <taxon>Bacteroidota</taxon>
        <taxon>Chitinophagia</taxon>
        <taxon>Chitinophagales</taxon>
        <taxon>Chitinophagaceae</taxon>
        <taxon>Chitinophaga</taxon>
    </lineage>
</organism>
<dbReference type="GO" id="GO:0002098">
    <property type="term" value="P:tRNA wobble uridine modification"/>
    <property type="evidence" value="ECO:0007669"/>
    <property type="project" value="TreeGrafter"/>
</dbReference>
<dbReference type="Pfam" id="PF01926">
    <property type="entry name" value="MMR_HSR1"/>
    <property type="match status" value="1"/>
</dbReference>
<dbReference type="HAMAP" id="MF_00379">
    <property type="entry name" value="GTPase_MnmE"/>
    <property type="match status" value="1"/>
</dbReference>
<dbReference type="NCBIfam" id="NF003661">
    <property type="entry name" value="PRK05291.1-3"/>
    <property type="match status" value="1"/>
</dbReference>
<dbReference type="Pfam" id="PF12631">
    <property type="entry name" value="MnmE_helical"/>
    <property type="match status" value="1"/>
</dbReference>
<dbReference type="GO" id="GO:0003924">
    <property type="term" value="F:GTPase activity"/>
    <property type="evidence" value="ECO:0007669"/>
    <property type="project" value="UniProtKB-UniRule"/>
</dbReference>
<dbReference type="EMBL" id="RMBX01000005">
    <property type="protein sequence ID" value="RPD41289.1"/>
    <property type="molecule type" value="Genomic_DNA"/>
</dbReference>
<feature type="binding site" evidence="10">
    <location>
        <begin position="252"/>
        <end position="258"/>
    </location>
    <ligand>
        <name>GTP</name>
        <dbReference type="ChEBI" id="CHEBI:37565"/>
    </ligand>
</feature>
<gene>
    <name evidence="10 13" type="primary">mnmE</name>
    <name evidence="10" type="synonym">trmE</name>
    <name evidence="13" type="ORF">EG028_11470</name>
</gene>
<dbReference type="GO" id="GO:0042802">
    <property type="term" value="F:identical protein binding"/>
    <property type="evidence" value="ECO:0007669"/>
    <property type="project" value="UniProtKB-ARBA"/>
</dbReference>
<keyword evidence="2 10" id="KW-0963">Cytoplasm</keyword>
<dbReference type="NCBIfam" id="TIGR00231">
    <property type="entry name" value="small_GTP"/>
    <property type="match status" value="1"/>
</dbReference>
<comment type="caution">
    <text evidence="10">Lacks conserved residue(s) required for the propagation of feature annotation.</text>
</comment>
<dbReference type="InterPro" id="IPR018948">
    <property type="entry name" value="GTP-bd_TrmE_N"/>
</dbReference>
<feature type="binding site" evidence="10">
    <location>
        <begin position="277"/>
        <end position="280"/>
    </location>
    <ligand>
        <name>GTP</name>
        <dbReference type="ChEBI" id="CHEBI:37565"/>
    </ligand>
</feature>
<keyword evidence="5 10" id="KW-0547">Nucleotide-binding</keyword>
<feature type="binding site" evidence="10">
    <location>
        <position position="127"/>
    </location>
    <ligand>
        <name>(6S)-5-formyl-5,6,7,8-tetrahydrofolate</name>
        <dbReference type="ChEBI" id="CHEBI:57457"/>
    </ligand>
</feature>
<feature type="binding site" evidence="10">
    <location>
        <position position="88"/>
    </location>
    <ligand>
        <name>(6S)-5-formyl-5,6,7,8-tetrahydrofolate</name>
        <dbReference type="ChEBI" id="CHEBI:57457"/>
    </ligand>
</feature>
<dbReference type="InterPro" id="IPR005225">
    <property type="entry name" value="Small_GTP-bd"/>
</dbReference>
<keyword evidence="14" id="KW-1185">Reference proteome</keyword>
<dbReference type="NCBIfam" id="TIGR00450">
    <property type="entry name" value="mnmE_trmE_thdF"/>
    <property type="match status" value="1"/>
</dbReference>
<dbReference type="InterPro" id="IPR027417">
    <property type="entry name" value="P-loop_NTPase"/>
</dbReference>
<dbReference type="InterPro" id="IPR006073">
    <property type="entry name" value="GTP-bd"/>
</dbReference>
<evidence type="ECO:0000256" key="9">
    <source>
        <dbReference type="ARBA" id="ARBA00023134"/>
    </source>
</evidence>
<feature type="binding site" evidence="10">
    <location>
        <position position="233"/>
    </location>
    <ligand>
        <name>K(+)</name>
        <dbReference type="ChEBI" id="CHEBI:29103"/>
    </ligand>
</feature>
<feature type="binding site" evidence="10">
    <location>
        <position position="252"/>
    </location>
    <ligand>
        <name>K(+)</name>
        <dbReference type="ChEBI" id="CHEBI:29103"/>
    </ligand>
</feature>
<dbReference type="FunFam" id="3.30.1360.120:FF:000003">
    <property type="entry name" value="tRNA modification GTPase MnmE"/>
    <property type="match status" value="1"/>
</dbReference>
<dbReference type="AlphaFoldDB" id="A0A3N4MNQ6"/>
<evidence type="ECO:0000256" key="6">
    <source>
        <dbReference type="ARBA" id="ARBA00022801"/>
    </source>
</evidence>
<feature type="binding site" evidence="10">
    <location>
        <begin position="233"/>
        <end position="238"/>
    </location>
    <ligand>
        <name>GTP</name>
        <dbReference type="ChEBI" id="CHEBI:37565"/>
    </ligand>
</feature>
<keyword evidence="6 10" id="KW-0378">Hydrolase</keyword>
<dbReference type="CDD" id="cd04164">
    <property type="entry name" value="trmE"/>
    <property type="match status" value="1"/>
</dbReference>
<evidence type="ECO:0000256" key="3">
    <source>
        <dbReference type="ARBA" id="ARBA00022694"/>
    </source>
</evidence>
<dbReference type="Proteomes" id="UP000279089">
    <property type="component" value="Unassembled WGS sequence"/>
</dbReference>
<protein>
    <recommendedName>
        <fullName evidence="10">tRNA modification GTPase MnmE</fullName>
        <ecNumber evidence="10">3.6.-.-</ecNumber>
    </recommendedName>
</protein>
<feature type="binding site" evidence="10">
    <location>
        <begin position="363"/>
        <end position="365"/>
    </location>
    <ligand>
        <name>GTP</name>
        <dbReference type="ChEBI" id="CHEBI:37565"/>
    </ligand>
</feature>
<comment type="cofactor">
    <cofactor evidence="10">
        <name>K(+)</name>
        <dbReference type="ChEBI" id="CHEBI:29103"/>
    </cofactor>
    <text evidence="10">Binds 1 potassium ion per subunit.</text>
</comment>
<feature type="binding site" evidence="10">
    <location>
        <position position="237"/>
    </location>
    <ligand>
        <name>Mg(2+)</name>
        <dbReference type="ChEBI" id="CHEBI:18420"/>
    </ligand>
</feature>
<evidence type="ECO:0000256" key="7">
    <source>
        <dbReference type="ARBA" id="ARBA00022842"/>
    </source>
</evidence>
<comment type="similarity">
    <text evidence="1 10 11">Belongs to the TRAFAC class TrmE-Era-EngA-EngB-Septin-like GTPase superfamily. TrmE GTPase family.</text>
</comment>
<evidence type="ECO:0000256" key="8">
    <source>
        <dbReference type="ARBA" id="ARBA00022958"/>
    </source>
</evidence>
<dbReference type="InterPro" id="IPR027266">
    <property type="entry name" value="TrmE/GcvT-like"/>
</dbReference>
<feature type="binding site" evidence="10">
    <location>
        <position position="258"/>
    </location>
    <ligand>
        <name>Mg(2+)</name>
        <dbReference type="ChEBI" id="CHEBI:18420"/>
    </ligand>
</feature>
<dbReference type="Pfam" id="PF10396">
    <property type="entry name" value="TrmE_N"/>
    <property type="match status" value="1"/>
</dbReference>
<feature type="binding site" evidence="10">
    <location>
        <position position="254"/>
    </location>
    <ligand>
        <name>K(+)</name>
        <dbReference type="ChEBI" id="CHEBI:29103"/>
    </ligand>
</feature>
<feature type="binding site" evidence="10">
    <location>
        <position position="28"/>
    </location>
    <ligand>
        <name>(6S)-5-formyl-5,6,7,8-tetrahydrofolate</name>
        <dbReference type="ChEBI" id="CHEBI:57457"/>
    </ligand>
</feature>
<dbReference type="OrthoDB" id="9805918at2"/>
<feature type="binding site" evidence="10">
    <location>
        <position position="257"/>
    </location>
    <ligand>
        <name>K(+)</name>
        <dbReference type="ChEBI" id="CHEBI:29103"/>
    </ligand>
</feature>
<dbReference type="Gene3D" id="3.40.50.300">
    <property type="entry name" value="P-loop containing nucleotide triphosphate hydrolases"/>
    <property type="match status" value="1"/>
</dbReference>
<dbReference type="SUPFAM" id="SSF116878">
    <property type="entry name" value="TrmE connector domain"/>
    <property type="match status" value="1"/>
</dbReference>
<dbReference type="FunFam" id="3.40.50.300:FF:001376">
    <property type="entry name" value="tRNA modification GTPase MnmE"/>
    <property type="match status" value="1"/>
</dbReference>
<dbReference type="PRINTS" id="PR00326">
    <property type="entry name" value="GTP1OBG"/>
</dbReference>
<keyword evidence="7 10" id="KW-0460">Magnesium</keyword>
<dbReference type="Gene3D" id="3.30.1360.120">
    <property type="entry name" value="Probable tRNA modification gtpase trme, domain 1"/>
    <property type="match status" value="1"/>
</dbReference>
<keyword evidence="4 10" id="KW-0479">Metal-binding</keyword>
<dbReference type="SUPFAM" id="SSF52540">
    <property type="entry name" value="P-loop containing nucleoside triphosphate hydrolases"/>
    <property type="match status" value="1"/>
</dbReference>
<dbReference type="InterPro" id="IPR004520">
    <property type="entry name" value="GTPase_MnmE"/>
</dbReference>
<dbReference type="Gene3D" id="1.20.120.430">
    <property type="entry name" value="tRNA modification GTPase MnmE domain 2"/>
    <property type="match status" value="1"/>
</dbReference>
<dbReference type="GO" id="GO:0005829">
    <property type="term" value="C:cytosol"/>
    <property type="evidence" value="ECO:0007669"/>
    <property type="project" value="TreeGrafter"/>
</dbReference>
<proteinExistence type="inferred from homology"/>
<dbReference type="PROSITE" id="PS51709">
    <property type="entry name" value="G_TRME"/>
    <property type="match status" value="1"/>
</dbReference>
<dbReference type="InterPro" id="IPR027368">
    <property type="entry name" value="MnmE_dom2"/>
</dbReference>
<dbReference type="GO" id="GO:0030488">
    <property type="term" value="P:tRNA methylation"/>
    <property type="evidence" value="ECO:0007669"/>
    <property type="project" value="TreeGrafter"/>
</dbReference>
<evidence type="ECO:0000259" key="12">
    <source>
        <dbReference type="PROSITE" id="PS51709"/>
    </source>
</evidence>
<keyword evidence="9 10" id="KW-0342">GTP-binding</keyword>
<dbReference type="PANTHER" id="PTHR42714:SF2">
    <property type="entry name" value="TRNA MODIFICATION GTPASE GTPBP3, MITOCHONDRIAL"/>
    <property type="match status" value="1"/>
</dbReference>
<dbReference type="InterPro" id="IPR031168">
    <property type="entry name" value="G_TrmE"/>
</dbReference>